<protein>
    <recommendedName>
        <fullName evidence="2">Glycosyl transferase family 1 domain-containing protein</fullName>
    </recommendedName>
</protein>
<sequence length="364" mass="39953">MDEASRLNIPAVFLGNVPHHELPRLYRAADCFVTMSLSETFGLTCLEAMMCGCPAVMPYCPVFDEIWDGKTPKAWRYAIHKENGVDLPGLSSAIAEGPRASPTLSILKSCAVAGTPYPKTSLARLAAGIHILIVLFALRQLSELAEDLFGLVDLNTFFSRHVPDVRWQKIWKCFPRFLKVHEFLASSKQNASHLEELATWDRVPVPTAAIRTALAEWIHASGVLVDELILHGDVPERRIHLQVQAAQLPLPEPWHSLEHSRHPMASAHSVASAQEVPVPLYTSVPTNTPSRSGWAGHNVGAQRAKGITTFDAVPLVVVGVQRPEEPSKLRWGVPILARFKIGKQPLVAAFGQAFASVDASTWSI</sequence>
<dbReference type="Proteomes" id="UP001189429">
    <property type="component" value="Unassembled WGS sequence"/>
</dbReference>
<dbReference type="PANTHER" id="PTHR45947">
    <property type="entry name" value="SULFOQUINOVOSYL TRANSFERASE SQD2"/>
    <property type="match status" value="1"/>
</dbReference>
<name>A0ABN9WVC2_9DINO</name>
<evidence type="ECO:0000313" key="3">
    <source>
        <dbReference type="EMBL" id="CAK0890794.1"/>
    </source>
</evidence>
<organism evidence="3 4">
    <name type="scientific">Prorocentrum cordatum</name>
    <dbReference type="NCBI Taxonomy" id="2364126"/>
    <lineage>
        <taxon>Eukaryota</taxon>
        <taxon>Sar</taxon>
        <taxon>Alveolata</taxon>
        <taxon>Dinophyceae</taxon>
        <taxon>Prorocentrales</taxon>
        <taxon>Prorocentraceae</taxon>
        <taxon>Prorocentrum</taxon>
    </lineage>
</organism>
<keyword evidence="1" id="KW-0328">Glycosyltransferase</keyword>
<keyword evidence="4" id="KW-1185">Reference proteome</keyword>
<evidence type="ECO:0000256" key="1">
    <source>
        <dbReference type="ARBA" id="ARBA00022676"/>
    </source>
</evidence>
<dbReference type="InterPro" id="IPR050194">
    <property type="entry name" value="Glycosyltransferase_grp1"/>
</dbReference>
<dbReference type="InterPro" id="IPR001296">
    <property type="entry name" value="Glyco_trans_1"/>
</dbReference>
<keyword evidence="1" id="KW-0808">Transferase</keyword>
<comment type="caution">
    <text evidence="3">The sequence shown here is derived from an EMBL/GenBank/DDBJ whole genome shotgun (WGS) entry which is preliminary data.</text>
</comment>
<reference evidence="3" key="1">
    <citation type="submission" date="2023-10" db="EMBL/GenBank/DDBJ databases">
        <authorList>
            <person name="Chen Y."/>
            <person name="Shah S."/>
            <person name="Dougan E. K."/>
            <person name="Thang M."/>
            <person name="Chan C."/>
        </authorList>
    </citation>
    <scope>NUCLEOTIDE SEQUENCE [LARGE SCALE GENOMIC DNA]</scope>
</reference>
<dbReference type="SUPFAM" id="SSF53756">
    <property type="entry name" value="UDP-Glycosyltransferase/glycogen phosphorylase"/>
    <property type="match status" value="1"/>
</dbReference>
<feature type="domain" description="Glycosyl transferase family 1" evidence="2">
    <location>
        <begin position="12"/>
        <end position="61"/>
    </location>
</feature>
<proteinExistence type="predicted"/>
<dbReference type="PANTHER" id="PTHR45947:SF3">
    <property type="entry name" value="SULFOQUINOVOSYL TRANSFERASE SQD2"/>
    <property type="match status" value="1"/>
</dbReference>
<accession>A0ABN9WVC2</accession>
<dbReference type="Gene3D" id="3.40.50.2000">
    <property type="entry name" value="Glycogen Phosphorylase B"/>
    <property type="match status" value="1"/>
</dbReference>
<evidence type="ECO:0000259" key="2">
    <source>
        <dbReference type="Pfam" id="PF00534"/>
    </source>
</evidence>
<dbReference type="Pfam" id="PF00534">
    <property type="entry name" value="Glycos_transf_1"/>
    <property type="match status" value="1"/>
</dbReference>
<dbReference type="EMBL" id="CAUYUJ010019392">
    <property type="protein sequence ID" value="CAK0890794.1"/>
    <property type="molecule type" value="Genomic_DNA"/>
</dbReference>
<evidence type="ECO:0000313" key="4">
    <source>
        <dbReference type="Proteomes" id="UP001189429"/>
    </source>
</evidence>
<gene>
    <name evidence="3" type="ORF">PCOR1329_LOCUS70897</name>
</gene>